<gene>
    <name evidence="2" type="ORF">ACFS5P_11265</name>
</gene>
<evidence type="ECO:0000313" key="2">
    <source>
        <dbReference type="EMBL" id="MFD2912454.1"/>
    </source>
</evidence>
<comment type="caution">
    <text evidence="2">The sequence shown here is derived from an EMBL/GenBank/DDBJ whole genome shotgun (WGS) entry which is preliminary data.</text>
</comment>
<accession>A0ABW5ZHI3</accession>
<dbReference type="NCBIfam" id="TIGR04104">
    <property type="entry name" value="cxxc_20_cxxc"/>
    <property type="match status" value="1"/>
</dbReference>
<keyword evidence="1" id="KW-0472">Membrane</keyword>
<protein>
    <submittedName>
        <fullName evidence="2">TIGR04104 family putative zinc finger protein</fullName>
    </submittedName>
</protein>
<sequence length="100" mass="11206">MPTCQNCHQKWSWTTAFKRTVWFNGGMECPHCGAKQYVTKNTRKRSASLSGLSSFAIIFSALILDVSWSGLIILAVTIFLIAMIILPSAVRLSNEDEPLW</sequence>
<keyword evidence="3" id="KW-1185">Reference proteome</keyword>
<feature type="transmembrane region" description="Helical" evidence="1">
    <location>
        <begin position="46"/>
        <end position="64"/>
    </location>
</feature>
<name>A0ABW5ZHI3_9BACL</name>
<feature type="transmembrane region" description="Helical" evidence="1">
    <location>
        <begin position="70"/>
        <end position="90"/>
    </location>
</feature>
<keyword evidence="1" id="KW-0812">Transmembrane</keyword>
<reference evidence="3" key="1">
    <citation type="journal article" date="2019" name="Int. J. Syst. Evol. Microbiol.">
        <title>The Global Catalogue of Microorganisms (GCM) 10K type strain sequencing project: providing services to taxonomists for standard genome sequencing and annotation.</title>
        <authorList>
            <consortium name="The Broad Institute Genomics Platform"/>
            <consortium name="The Broad Institute Genome Sequencing Center for Infectious Disease"/>
            <person name="Wu L."/>
            <person name="Ma J."/>
        </authorList>
    </citation>
    <scope>NUCLEOTIDE SEQUENCE [LARGE SCALE GENOMIC DNA]</scope>
    <source>
        <strain evidence="3">KCTC 13528</strain>
    </source>
</reference>
<dbReference type="RefSeq" id="WP_204730836.1">
    <property type="nucleotide sequence ID" value="NZ_JAFBDK010000026.1"/>
</dbReference>
<organism evidence="2 3">
    <name type="scientific">Jeotgalibacillus terrae</name>
    <dbReference type="NCBI Taxonomy" id="587735"/>
    <lineage>
        <taxon>Bacteria</taxon>
        <taxon>Bacillati</taxon>
        <taxon>Bacillota</taxon>
        <taxon>Bacilli</taxon>
        <taxon>Bacillales</taxon>
        <taxon>Caryophanaceae</taxon>
        <taxon>Jeotgalibacillus</taxon>
    </lineage>
</organism>
<dbReference type="InterPro" id="IPR026369">
    <property type="entry name" value="CxxC_20_CxxC"/>
</dbReference>
<dbReference type="Proteomes" id="UP001597561">
    <property type="component" value="Unassembled WGS sequence"/>
</dbReference>
<keyword evidence="1" id="KW-1133">Transmembrane helix</keyword>
<evidence type="ECO:0000313" key="3">
    <source>
        <dbReference type="Proteomes" id="UP001597561"/>
    </source>
</evidence>
<dbReference type="EMBL" id="JBHUPG010000021">
    <property type="protein sequence ID" value="MFD2912454.1"/>
    <property type="molecule type" value="Genomic_DNA"/>
</dbReference>
<evidence type="ECO:0000256" key="1">
    <source>
        <dbReference type="SAM" id="Phobius"/>
    </source>
</evidence>
<proteinExistence type="predicted"/>